<dbReference type="EMBL" id="JAHFXF010000232">
    <property type="protein sequence ID" value="KAG9692380.1"/>
    <property type="molecule type" value="Genomic_DNA"/>
</dbReference>
<protein>
    <submittedName>
        <fullName evidence="1">Cytochrome P450</fullName>
    </submittedName>
</protein>
<dbReference type="OrthoDB" id="1470350at2759"/>
<dbReference type="SUPFAM" id="SSF48264">
    <property type="entry name" value="Cytochrome P450"/>
    <property type="match status" value="1"/>
</dbReference>
<proteinExistence type="predicted"/>
<name>A0A9P8J7Q0_AURME</name>
<sequence>MSLSAQLLIAVSVLYLTRLYYNFRHNVAKAQAIGLTVSAVPIDQWNAFWLMLASPVREFFRSVLSRSTFRKLNLAIFGWEFGEKRRPFDELTINLDALNHKSFVLAVLSKLKLWTIDRQAIQDVLHRTHAFEVPSALEFALGQFGPNVMTTNGAIWARHRRIVSSVIDERISKTVFEVSVRQSLELLDELFADSQEDSSSAETLDLFNMLKKLTIHVLIASGMSQQVSWNDQNHFTPEPGYTMSSIESLTTVVANLVEIGIFPTAPQRQLWHMRWFCLPDTLFGRIGSLKRSMRCYLSPRPQHLTTQTSFLERAAPWPSCLRL</sequence>
<dbReference type="GO" id="GO:0004497">
    <property type="term" value="F:monooxygenase activity"/>
    <property type="evidence" value="ECO:0007669"/>
    <property type="project" value="InterPro"/>
</dbReference>
<dbReference type="InterPro" id="IPR036396">
    <property type="entry name" value="Cyt_P450_sf"/>
</dbReference>
<evidence type="ECO:0000313" key="1">
    <source>
        <dbReference type="EMBL" id="KAG9692380.1"/>
    </source>
</evidence>
<gene>
    <name evidence="1" type="ORF">KCU76_g6760</name>
</gene>
<evidence type="ECO:0000313" key="2">
    <source>
        <dbReference type="Proteomes" id="UP000779574"/>
    </source>
</evidence>
<dbReference type="Gene3D" id="1.10.630.10">
    <property type="entry name" value="Cytochrome P450"/>
    <property type="match status" value="1"/>
</dbReference>
<organism evidence="1 2">
    <name type="scientific">Aureobasidium melanogenum</name>
    <name type="common">Aureobasidium pullulans var. melanogenum</name>
    <dbReference type="NCBI Taxonomy" id="46634"/>
    <lineage>
        <taxon>Eukaryota</taxon>
        <taxon>Fungi</taxon>
        <taxon>Dikarya</taxon>
        <taxon>Ascomycota</taxon>
        <taxon>Pezizomycotina</taxon>
        <taxon>Dothideomycetes</taxon>
        <taxon>Dothideomycetidae</taxon>
        <taxon>Dothideales</taxon>
        <taxon>Saccotheciaceae</taxon>
        <taxon>Aureobasidium</taxon>
    </lineage>
</organism>
<dbReference type="GO" id="GO:0016705">
    <property type="term" value="F:oxidoreductase activity, acting on paired donors, with incorporation or reduction of molecular oxygen"/>
    <property type="evidence" value="ECO:0007669"/>
    <property type="project" value="InterPro"/>
</dbReference>
<feature type="non-terminal residue" evidence="1">
    <location>
        <position position="323"/>
    </location>
</feature>
<dbReference type="Proteomes" id="UP000779574">
    <property type="component" value="Unassembled WGS sequence"/>
</dbReference>
<dbReference type="GO" id="GO:0020037">
    <property type="term" value="F:heme binding"/>
    <property type="evidence" value="ECO:0007669"/>
    <property type="project" value="InterPro"/>
</dbReference>
<reference evidence="1" key="1">
    <citation type="journal article" date="2021" name="J Fungi (Basel)">
        <title>Virulence traits and population genomics of the black yeast Aureobasidium melanogenum.</title>
        <authorList>
            <person name="Cernosa A."/>
            <person name="Sun X."/>
            <person name="Gostincar C."/>
            <person name="Fang C."/>
            <person name="Gunde-Cimerman N."/>
            <person name="Song Z."/>
        </authorList>
    </citation>
    <scope>NUCLEOTIDE SEQUENCE</scope>
    <source>
        <strain evidence="1">EXF-9911</strain>
    </source>
</reference>
<comment type="caution">
    <text evidence="1">The sequence shown here is derived from an EMBL/GenBank/DDBJ whole genome shotgun (WGS) entry which is preliminary data.</text>
</comment>
<reference evidence="1" key="2">
    <citation type="submission" date="2021-08" db="EMBL/GenBank/DDBJ databases">
        <authorList>
            <person name="Gostincar C."/>
            <person name="Sun X."/>
            <person name="Song Z."/>
            <person name="Gunde-Cimerman N."/>
        </authorList>
    </citation>
    <scope>NUCLEOTIDE SEQUENCE</scope>
    <source>
        <strain evidence="1">EXF-9911</strain>
    </source>
</reference>
<dbReference type="AlphaFoldDB" id="A0A9P8J7Q0"/>
<accession>A0A9P8J7Q0</accession>
<dbReference type="GO" id="GO:0005506">
    <property type="term" value="F:iron ion binding"/>
    <property type="evidence" value="ECO:0007669"/>
    <property type="project" value="InterPro"/>
</dbReference>